<comment type="catalytic activity">
    <reaction evidence="10">
        <text>N-terminal L-seryl-[histone H2A] + acetyl-CoA = N-terminal N(alpha)-acetyl-L-seryl-[histone H2A] + CoA + H(+)</text>
        <dbReference type="Rhea" id="RHEA:50600"/>
        <dbReference type="Rhea" id="RHEA-COMP:12742"/>
        <dbReference type="Rhea" id="RHEA-COMP:12744"/>
        <dbReference type="ChEBI" id="CHEBI:15378"/>
        <dbReference type="ChEBI" id="CHEBI:57287"/>
        <dbReference type="ChEBI" id="CHEBI:57288"/>
        <dbReference type="ChEBI" id="CHEBI:64738"/>
        <dbReference type="ChEBI" id="CHEBI:83690"/>
        <dbReference type="EC" id="2.3.1.257"/>
    </reaction>
</comment>
<dbReference type="PROSITE" id="PS51186">
    <property type="entry name" value="GNAT"/>
    <property type="match status" value="1"/>
</dbReference>
<evidence type="ECO:0000256" key="11">
    <source>
        <dbReference type="ARBA" id="ARBA00049524"/>
    </source>
</evidence>
<dbReference type="GO" id="GO:1990189">
    <property type="term" value="F:protein N-terminal-serine acetyltransferase activity"/>
    <property type="evidence" value="ECO:0007669"/>
    <property type="project" value="UniProtKB-EC"/>
</dbReference>
<comment type="similarity">
    <text evidence="3">Belongs to the acetyltransferase family. NAA40 subfamily.</text>
</comment>
<evidence type="ECO:0000256" key="5">
    <source>
        <dbReference type="ARBA" id="ARBA00015043"/>
    </source>
</evidence>
<dbReference type="EC" id="2.3.1.257" evidence="4"/>
<dbReference type="CDD" id="cd04301">
    <property type="entry name" value="NAT_SF"/>
    <property type="match status" value="1"/>
</dbReference>
<evidence type="ECO:0000256" key="8">
    <source>
        <dbReference type="ARBA" id="ARBA00023242"/>
    </source>
</evidence>
<gene>
    <name evidence="14" type="ORF">PDIGIT_LOCUS14729</name>
</gene>
<dbReference type="SUPFAM" id="SSF55729">
    <property type="entry name" value="Acyl-CoA N-acyltransferases (Nat)"/>
    <property type="match status" value="1"/>
</dbReference>
<dbReference type="Gene3D" id="3.40.630.30">
    <property type="match status" value="1"/>
</dbReference>
<evidence type="ECO:0000313" key="14">
    <source>
        <dbReference type="EMBL" id="CAI6341532.1"/>
    </source>
</evidence>
<evidence type="ECO:0000256" key="3">
    <source>
        <dbReference type="ARBA" id="ARBA00008870"/>
    </source>
</evidence>
<keyword evidence="15" id="KW-1185">Reference proteome</keyword>
<comment type="subcellular location">
    <subcellularLocation>
        <location evidence="2">Cytoplasm</location>
    </subcellularLocation>
    <subcellularLocation>
        <location evidence="1">Nucleus</location>
    </subcellularLocation>
</comment>
<dbReference type="OrthoDB" id="424551at2759"/>
<evidence type="ECO:0000256" key="12">
    <source>
        <dbReference type="SAM" id="MobiDB-lite"/>
    </source>
</evidence>
<evidence type="ECO:0000259" key="13">
    <source>
        <dbReference type="PROSITE" id="PS51186"/>
    </source>
</evidence>
<reference evidence="14" key="1">
    <citation type="submission" date="2023-01" db="EMBL/GenBank/DDBJ databases">
        <authorList>
            <person name="Van Ghelder C."/>
            <person name="Rancurel C."/>
        </authorList>
    </citation>
    <scope>NUCLEOTIDE SEQUENCE</scope>
    <source>
        <strain evidence="14">CNCM I-4278</strain>
    </source>
</reference>
<keyword evidence="9" id="KW-0012">Acyltransferase</keyword>
<dbReference type="PANTHER" id="PTHR20531">
    <property type="entry name" value="N-ALPHA-ACETYLTRANSFERASE 40"/>
    <property type="match status" value="1"/>
</dbReference>
<evidence type="ECO:0000256" key="6">
    <source>
        <dbReference type="ARBA" id="ARBA00022490"/>
    </source>
</evidence>
<keyword evidence="8" id="KW-0539">Nucleus</keyword>
<dbReference type="InterPro" id="IPR000182">
    <property type="entry name" value="GNAT_dom"/>
</dbReference>
<evidence type="ECO:0000256" key="4">
    <source>
        <dbReference type="ARBA" id="ARBA00012950"/>
    </source>
</evidence>
<evidence type="ECO:0000256" key="2">
    <source>
        <dbReference type="ARBA" id="ARBA00004496"/>
    </source>
</evidence>
<dbReference type="GO" id="GO:0010485">
    <property type="term" value="F:histone H4 acetyltransferase activity"/>
    <property type="evidence" value="ECO:0007669"/>
    <property type="project" value="InterPro"/>
</dbReference>
<sequence>MTLQKEEEREEEEKAERRKKDDHSADRLLGTDKRAIEEAFIEDCENFPEALIELYKSADLPEADLKACYNIVYETSYRDYARTSEGWRKNVKLDELQDPNMVFAILRAVDPEEHFSPTVNTDILAFVSFKLDYDDPPNDERTVVYVFELHVGKAYRGKGIGRFLLWIAENMAREVGVYKTMLTVFRSNASAIRLYRKLFYVVDGSSPAEGLKLRNRVARRYKYMIMSKNLRKDH</sequence>
<feature type="region of interest" description="Disordered" evidence="12">
    <location>
        <begin position="1"/>
        <end position="28"/>
    </location>
</feature>
<name>A0A9W4UUS8_9PLEO</name>
<dbReference type="PANTHER" id="PTHR20531:SF1">
    <property type="entry name" value="N-ALPHA-ACETYLTRANSFERASE 40"/>
    <property type="match status" value="1"/>
</dbReference>
<keyword evidence="7" id="KW-0808">Transferase</keyword>
<protein>
    <recommendedName>
        <fullName evidence="5">N-alpha-acetyltransferase 40</fullName>
        <ecNumber evidence="4">2.3.1.257</ecNumber>
    </recommendedName>
</protein>
<dbReference type="InterPro" id="IPR016181">
    <property type="entry name" value="Acyl_CoA_acyltransferase"/>
</dbReference>
<dbReference type="AlphaFoldDB" id="A0A9W4UUS8"/>
<evidence type="ECO:0000256" key="1">
    <source>
        <dbReference type="ARBA" id="ARBA00004123"/>
    </source>
</evidence>
<evidence type="ECO:0000313" key="15">
    <source>
        <dbReference type="Proteomes" id="UP001152607"/>
    </source>
</evidence>
<keyword evidence="6" id="KW-0963">Cytoplasm</keyword>
<organism evidence="14 15">
    <name type="scientific">Periconia digitata</name>
    <dbReference type="NCBI Taxonomy" id="1303443"/>
    <lineage>
        <taxon>Eukaryota</taxon>
        <taxon>Fungi</taxon>
        <taxon>Dikarya</taxon>
        <taxon>Ascomycota</taxon>
        <taxon>Pezizomycotina</taxon>
        <taxon>Dothideomycetes</taxon>
        <taxon>Pleosporomycetidae</taxon>
        <taxon>Pleosporales</taxon>
        <taxon>Massarineae</taxon>
        <taxon>Periconiaceae</taxon>
        <taxon>Periconia</taxon>
    </lineage>
</organism>
<evidence type="ECO:0000256" key="10">
    <source>
        <dbReference type="ARBA" id="ARBA00047821"/>
    </source>
</evidence>
<dbReference type="Proteomes" id="UP001152607">
    <property type="component" value="Unassembled WGS sequence"/>
</dbReference>
<dbReference type="GO" id="GO:0043998">
    <property type="term" value="F:histone H2A acetyltransferase activity"/>
    <property type="evidence" value="ECO:0007669"/>
    <property type="project" value="InterPro"/>
</dbReference>
<evidence type="ECO:0000256" key="9">
    <source>
        <dbReference type="ARBA" id="ARBA00023315"/>
    </source>
</evidence>
<proteinExistence type="inferred from homology"/>
<comment type="caution">
    <text evidence="14">The sequence shown here is derived from an EMBL/GenBank/DDBJ whole genome shotgun (WGS) entry which is preliminary data.</text>
</comment>
<comment type="catalytic activity">
    <reaction evidence="11">
        <text>N-terminal L-seryl-[histone H4] + acetyl-CoA = N-terminal N(alpha)-acetyl-L-seryl-[histone H4] + CoA + H(+)</text>
        <dbReference type="Rhea" id="RHEA:50596"/>
        <dbReference type="Rhea" id="RHEA-COMP:12740"/>
        <dbReference type="Rhea" id="RHEA-COMP:12743"/>
        <dbReference type="ChEBI" id="CHEBI:15378"/>
        <dbReference type="ChEBI" id="CHEBI:57287"/>
        <dbReference type="ChEBI" id="CHEBI:57288"/>
        <dbReference type="ChEBI" id="CHEBI:64738"/>
        <dbReference type="ChEBI" id="CHEBI:83690"/>
        <dbReference type="EC" id="2.3.1.257"/>
    </reaction>
</comment>
<evidence type="ECO:0000256" key="7">
    <source>
        <dbReference type="ARBA" id="ARBA00022679"/>
    </source>
</evidence>
<accession>A0A9W4UUS8</accession>
<dbReference type="GO" id="GO:0005737">
    <property type="term" value="C:cytoplasm"/>
    <property type="evidence" value="ECO:0007669"/>
    <property type="project" value="UniProtKB-SubCell"/>
</dbReference>
<feature type="domain" description="N-acetyltransferase" evidence="13">
    <location>
        <begin position="55"/>
        <end position="231"/>
    </location>
</feature>
<dbReference type="InterPro" id="IPR039949">
    <property type="entry name" value="NAA40"/>
</dbReference>
<dbReference type="GO" id="GO:0005634">
    <property type="term" value="C:nucleus"/>
    <property type="evidence" value="ECO:0007669"/>
    <property type="project" value="UniProtKB-SubCell"/>
</dbReference>
<dbReference type="EMBL" id="CAOQHR010000012">
    <property type="protein sequence ID" value="CAI6341532.1"/>
    <property type="molecule type" value="Genomic_DNA"/>
</dbReference>
<dbReference type="Pfam" id="PF00583">
    <property type="entry name" value="Acetyltransf_1"/>
    <property type="match status" value="1"/>
</dbReference>